<comment type="caution">
    <text evidence="2">The sequence shown here is derived from an EMBL/GenBank/DDBJ whole genome shotgun (WGS) entry which is preliminary data.</text>
</comment>
<keyword evidence="1" id="KW-0472">Membrane</keyword>
<proteinExistence type="predicted"/>
<protein>
    <recommendedName>
        <fullName evidence="4">Ion transport domain-containing protein</fullName>
    </recommendedName>
</protein>
<evidence type="ECO:0000313" key="3">
    <source>
        <dbReference type="Proteomes" id="UP001189429"/>
    </source>
</evidence>
<feature type="transmembrane region" description="Helical" evidence="1">
    <location>
        <begin position="1164"/>
        <end position="1184"/>
    </location>
</feature>
<feature type="transmembrane region" description="Helical" evidence="1">
    <location>
        <begin position="960"/>
        <end position="977"/>
    </location>
</feature>
<feature type="transmembrane region" description="Helical" evidence="1">
    <location>
        <begin position="1135"/>
        <end position="1158"/>
    </location>
</feature>
<evidence type="ECO:0000313" key="2">
    <source>
        <dbReference type="EMBL" id="CAK0828912.1"/>
    </source>
</evidence>
<dbReference type="EMBL" id="CAUYUJ010010247">
    <property type="protein sequence ID" value="CAK0828912.1"/>
    <property type="molecule type" value="Genomic_DNA"/>
</dbReference>
<sequence>MAQEGPIRSHFGSRLHLPIVAHAAMLCPWHCQPANLVDVADQATCQLSRQLPSGQVGQDAIGKLEACLKESISKAFSTKPSDEFPDTAVQGAPDLVHDLYGCQTGEDFWDLRGRFSDKNKSTFKGSSGRNGVQCQFSLSVGVLMEQEVPSSAEPCPSGTSQSGLVKTVAVQFHDIHVERVSPVMQRRGSATSGISTCPDLTHKSFDKELPFGAIEDEVLAHFIRNARADCVAVPKHKLLTCDACSSQLHLDSIRAVADIITEAVVKVVHRVRTRSGWGCDLWWKEGEDPIQDPENSLRTWNDALLAWSKQFEHVNKRSSVEASLWPHRPEDVEDRDRLGSPCDRLWSAVRDSDYDMVKDVLSDPSQAAWLLQIRRRFKVKYNPKILSGPVLTLAIMNYDYASANAKIEDEKDLNKRIVHLLLDRKANVDATYDLFPAGAQHAHVTSPLCFIAMRKASLDVFRDHGADLLRRSKVNYHEHSDILREAAWAKNEEIAQCLLGWMEQDEKLSYLATSASRGWHSDHPPLSRESCARRTTALGRAIDVRMNCVERLISHAQKWTRETLEFDITQILPTMHPRIFTQLLDCKFDLRSKLCFLMWIPEATAQKMHRTLLEQMWQTLQRHDKVMANGELCKEWTEEIKQLSGEQHVRAKRLIALLIHHAPKAATILLDSFFLQEPTVERPNRNPVAMQAVIDRYTEMNTVSAHDGTWTFNGKNMQGCQPWQSALVSCSTLFDALDSWVLAVQSTTCCRRLRFLWSRVSRWLVLHDMHSVLHVLQLCAQCRASCWGFLRGYSTASDIKVSRFCQIRVVHFKGMLDIRMFRAMTQMPVQEQVDLLQACTTLRAVVCYTYGKWTWFSTILFLENVVQMLTLVLVCVRDADLHELAVYWLLFSAPAIAQVIFDVVMFVLFVMSALRSLSDELRITKSMSRRAFVDPLHHAAGVYLISCGCWEEKEGPRPEAWTWCLVLALLIKLFRILDHLSRESKMGELLIPMTDAFMDPKMISMLILLILCWIISVAVLQAVQGLFGQDTLPHTLLKTWVNLIVGEPVMLDVEHFDSPWYDSALIVVFHFVFSVAFLNMLLATTIDTYNKKSVSLKGRLMLRKKNVYMHWLTQRECMLDSYRYLFDSTPHRAKFWAFVAVVTTVAILLVVEALSVWMSAMTPAWLPAMIVTTVLLGCRVRFMLQSALVPEGSNSSVDGACGGAGKQFDEPPFLWACTPERFDKSWVEESDDNNAAGTMESRMGTLQQSMDFLKEREGTMESRMESLHEDIVFLKELLQRRLPPDPPDLT</sequence>
<dbReference type="Proteomes" id="UP001189429">
    <property type="component" value="Unassembled WGS sequence"/>
</dbReference>
<keyword evidence="1" id="KW-0812">Transmembrane</keyword>
<feature type="transmembrane region" description="Helical" evidence="1">
    <location>
        <begin position="1003"/>
        <end position="1023"/>
    </location>
</feature>
<name>A0ABN9SC81_9DINO</name>
<gene>
    <name evidence="2" type="ORF">PCOR1329_LOCUS28008</name>
</gene>
<evidence type="ECO:0000256" key="1">
    <source>
        <dbReference type="SAM" id="Phobius"/>
    </source>
</evidence>
<keyword evidence="3" id="KW-1185">Reference proteome</keyword>
<evidence type="ECO:0008006" key="4">
    <source>
        <dbReference type="Google" id="ProtNLM"/>
    </source>
</evidence>
<accession>A0ABN9SC81</accession>
<feature type="transmembrane region" description="Helical" evidence="1">
    <location>
        <begin position="853"/>
        <end position="874"/>
    </location>
</feature>
<reference evidence="2" key="1">
    <citation type="submission" date="2023-10" db="EMBL/GenBank/DDBJ databases">
        <authorList>
            <person name="Chen Y."/>
            <person name="Shah S."/>
            <person name="Dougan E. K."/>
            <person name="Thang M."/>
            <person name="Chan C."/>
        </authorList>
    </citation>
    <scope>NUCLEOTIDE SEQUENCE [LARGE SCALE GENOMIC DNA]</scope>
</reference>
<feature type="transmembrane region" description="Helical" evidence="1">
    <location>
        <begin position="1060"/>
        <end position="1082"/>
    </location>
</feature>
<keyword evidence="1" id="KW-1133">Transmembrane helix</keyword>
<organism evidence="2 3">
    <name type="scientific">Prorocentrum cordatum</name>
    <dbReference type="NCBI Taxonomy" id="2364126"/>
    <lineage>
        <taxon>Eukaryota</taxon>
        <taxon>Sar</taxon>
        <taxon>Alveolata</taxon>
        <taxon>Dinophyceae</taxon>
        <taxon>Prorocentrales</taxon>
        <taxon>Prorocentraceae</taxon>
        <taxon>Prorocentrum</taxon>
    </lineage>
</organism>
<feature type="transmembrane region" description="Helical" evidence="1">
    <location>
        <begin position="886"/>
        <end position="911"/>
    </location>
</feature>